<evidence type="ECO:0000256" key="4">
    <source>
        <dbReference type="ARBA" id="ARBA00022692"/>
    </source>
</evidence>
<feature type="transmembrane region" description="Helical" evidence="7">
    <location>
        <begin position="192"/>
        <end position="212"/>
    </location>
</feature>
<feature type="transmembrane region" description="Helical" evidence="7">
    <location>
        <begin position="151"/>
        <end position="172"/>
    </location>
</feature>
<dbReference type="Pfam" id="PF00528">
    <property type="entry name" value="BPD_transp_1"/>
    <property type="match status" value="1"/>
</dbReference>
<dbReference type="InterPro" id="IPR000515">
    <property type="entry name" value="MetI-like"/>
</dbReference>
<dbReference type="Proteomes" id="UP000306628">
    <property type="component" value="Unassembled WGS sequence"/>
</dbReference>
<evidence type="ECO:0000256" key="6">
    <source>
        <dbReference type="ARBA" id="ARBA00023136"/>
    </source>
</evidence>
<evidence type="ECO:0000256" key="3">
    <source>
        <dbReference type="ARBA" id="ARBA00022475"/>
    </source>
</evidence>
<dbReference type="EMBL" id="VCKX01000051">
    <property type="protein sequence ID" value="TMR33865.1"/>
    <property type="molecule type" value="Genomic_DNA"/>
</dbReference>
<comment type="caution">
    <text evidence="9">The sequence shown here is derived from an EMBL/GenBank/DDBJ whole genome shotgun (WGS) entry which is preliminary data.</text>
</comment>
<dbReference type="GO" id="GO:0005886">
    <property type="term" value="C:plasma membrane"/>
    <property type="evidence" value="ECO:0007669"/>
    <property type="project" value="UniProtKB-SubCell"/>
</dbReference>
<accession>A0A5S4GLN0</accession>
<proteinExistence type="inferred from homology"/>
<organism evidence="9 10">
    <name type="scientific">Nonomuraea zeae</name>
    <dbReference type="NCBI Taxonomy" id="1642303"/>
    <lineage>
        <taxon>Bacteria</taxon>
        <taxon>Bacillati</taxon>
        <taxon>Actinomycetota</taxon>
        <taxon>Actinomycetes</taxon>
        <taxon>Streptosporangiales</taxon>
        <taxon>Streptosporangiaceae</taxon>
        <taxon>Nonomuraea</taxon>
    </lineage>
</organism>
<evidence type="ECO:0000259" key="8">
    <source>
        <dbReference type="PROSITE" id="PS50928"/>
    </source>
</evidence>
<feature type="domain" description="ABC transmembrane type-1" evidence="8">
    <location>
        <begin position="97"/>
        <end position="322"/>
    </location>
</feature>
<keyword evidence="2 7" id="KW-0813">Transport</keyword>
<evidence type="ECO:0000256" key="7">
    <source>
        <dbReference type="RuleBase" id="RU363032"/>
    </source>
</evidence>
<dbReference type="PANTHER" id="PTHR43163:SF6">
    <property type="entry name" value="DIPEPTIDE TRANSPORT SYSTEM PERMEASE PROTEIN DPPB-RELATED"/>
    <property type="match status" value="1"/>
</dbReference>
<dbReference type="InterPro" id="IPR035906">
    <property type="entry name" value="MetI-like_sf"/>
</dbReference>
<dbReference type="OrthoDB" id="3427645at2"/>
<evidence type="ECO:0000313" key="10">
    <source>
        <dbReference type="Proteomes" id="UP000306628"/>
    </source>
</evidence>
<feature type="transmembrane region" description="Helical" evidence="7">
    <location>
        <begin position="103"/>
        <end position="124"/>
    </location>
</feature>
<dbReference type="Gene3D" id="1.10.3720.10">
    <property type="entry name" value="MetI-like"/>
    <property type="match status" value="1"/>
</dbReference>
<dbReference type="PROSITE" id="PS50928">
    <property type="entry name" value="ABC_TM1"/>
    <property type="match status" value="1"/>
</dbReference>
<dbReference type="PANTHER" id="PTHR43163">
    <property type="entry name" value="DIPEPTIDE TRANSPORT SYSTEM PERMEASE PROTEIN DPPB-RELATED"/>
    <property type="match status" value="1"/>
</dbReference>
<sequence>MRLLMWWSGRALSSAATLLGVSVLIFAAVRLMPGGFAETVLGPFATAEQKAELAARYGLDQPVLLQYGHWLAAVTGGDFGTSMISRQPVGTELLARLPVTAELTVLAVAASVLAGVPLGVLTAVRIRPAGTKGAGGSAGGSGGGSGVAGRLLSGLGVSVPEFVLGSLVVFVFSRYALGLEVGAWVPFGQDPAANLATMILPAAVLAVFSISVTARTTRDAVMGVLVEPYVTAAVGRGESPWSIVRHHILRNAATPVVTLLGTIIAYLLGGALIVEHVFNLPGVGSYVVQAVGRRDYAVVQAGVLLAAGVFIVMNVLIDLLVGVLDPRLGVLAGRRS</sequence>
<dbReference type="Pfam" id="PF19300">
    <property type="entry name" value="BPD_transp_1_N"/>
    <property type="match status" value="1"/>
</dbReference>
<name>A0A5S4GLN0_9ACTN</name>
<feature type="transmembrane region" description="Helical" evidence="7">
    <location>
        <begin position="256"/>
        <end position="278"/>
    </location>
</feature>
<reference evidence="9 10" key="1">
    <citation type="submission" date="2019-05" db="EMBL/GenBank/DDBJ databases">
        <title>Draft genome sequence of Nonomuraea zeae DSM 100528.</title>
        <authorList>
            <person name="Saricaoglu S."/>
            <person name="Isik K."/>
        </authorList>
    </citation>
    <scope>NUCLEOTIDE SEQUENCE [LARGE SCALE GENOMIC DNA]</scope>
    <source>
        <strain evidence="9 10">DSM 100528</strain>
    </source>
</reference>
<dbReference type="RefSeq" id="WP_138690966.1">
    <property type="nucleotide sequence ID" value="NZ_JBHSAZ010000014.1"/>
</dbReference>
<keyword evidence="3" id="KW-1003">Cell membrane</keyword>
<keyword evidence="5 7" id="KW-1133">Transmembrane helix</keyword>
<keyword evidence="10" id="KW-1185">Reference proteome</keyword>
<evidence type="ECO:0000256" key="2">
    <source>
        <dbReference type="ARBA" id="ARBA00022448"/>
    </source>
</evidence>
<dbReference type="SUPFAM" id="SSF161098">
    <property type="entry name" value="MetI-like"/>
    <property type="match status" value="1"/>
</dbReference>
<dbReference type="InterPro" id="IPR045621">
    <property type="entry name" value="BPD_transp_1_N"/>
</dbReference>
<dbReference type="GO" id="GO:0071916">
    <property type="term" value="F:dipeptide transmembrane transporter activity"/>
    <property type="evidence" value="ECO:0007669"/>
    <property type="project" value="TreeGrafter"/>
</dbReference>
<evidence type="ECO:0000256" key="1">
    <source>
        <dbReference type="ARBA" id="ARBA00004651"/>
    </source>
</evidence>
<comment type="subcellular location">
    <subcellularLocation>
        <location evidence="1 7">Cell membrane</location>
        <topology evidence="1 7">Multi-pass membrane protein</topology>
    </subcellularLocation>
</comment>
<evidence type="ECO:0000313" key="9">
    <source>
        <dbReference type="EMBL" id="TMR33865.1"/>
    </source>
</evidence>
<protein>
    <submittedName>
        <fullName evidence="9">ABC transporter permease</fullName>
    </submittedName>
</protein>
<dbReference type="CDD" id="cd06261">
    <property type="entry name" value="TM_PBP2"/>
    <property type="match status" value="1"/>
</dbReference>
<evidence type="ECO:0000256" key="5">
    <source>
        <dbReference type="ARBA" id="ARBA00022989"/>
    </source>
</evidence>
<dbReference type="AlphaFoldDB" id="A0A5S4GLN0"/>
<comment type="similarity">
    <text evidence="7">Belongs to the binding-protein-dependent transport system permease family.</text>
</comment>
<keyword evidence="4 7" id="KW-0812">Transmembrane</keyword>
<keyword evidence="6 7" id="KW-0472">Membrane</keyword>
<feature type="transmembrane region" description="Helical" evidence="7">
    <location>
        <begin position="298"/>
        <end position="324"/>
    </location>
</feature>
<gene>
    <name evidence="9" type="ORF">ETD85_18475</name>
</gene>